<sequence>METERLVHLICLKTSELADAFKMWKYSLMTREMRRVNIDFIRIDRTICSTEGSAMNGTSISRSM</sequence>
<dbReference type="AlphaFoldDB" id="A0A0B1SAI4"/>
<organism evidence="1 2">
    <name type="scientific">Oesophagostomum dentatum</name>
    <name type="common">Nodular worm</name>
    <dbReference type="NCBI Taxonomy" id="61180"/>
    <lineage>
        <taxon>Eukaryota</taxon>
        <taxon>Metazoa</taxon>
        <taxon>Ecdysozoa</taxon>
        <taxon>Nematoda</taxon>
        <taxon>Chromadorea</taxon>
        <taxon>Rhabditida</taxon>
        <taxon>Rhabditina</taxon>
        <taxon>Rhabditomorpha</taxon>
        <taxon>Strongyloidea</taxon>
        <taxon>Strongylidae</taxon>
        <taxon>Oesophagostomum</taxon>
    </lineage>
</organism>
<accession>A0A0B1SAI4</accession>
<gene>
    <name evidence="1" type="ORF">OESDEN_18372</name>
</gene>
<protein>
    <submittedName>
        <fullName evidence="1">Uncharacterized protein</fullName>
    </submittedName>
</protein>
<evidence type="ECO:0000313" key="2">
    <source>
        <dbReference type="Proteomes" id="UP000053660"/>
    </source>
</evidence>
<name>A0A0B1SAI4_OESDE</name>
<keyword evidence="2" id="KW-1185">Reference proteome</keyword>
<evidence type="ECO:0000313" key="1">
    <source>
        <dbReference type="EMBL" id="KHJ81939.1"/>
    </source>
</evidence>
<dbReference type="EMBL" id="KN583910">
    <property type="protein sequence ID" value="KHJ81939.1"/>
    <property type="molecule type" value="Genomic_DNA"/>
</dbReference>
<proteinExistence type="predicted"/>
<reference evidence="1 2" key="1">
    <citation type="submission" date="2014-03" db="EMBL/GenBank/DDBJ databases">
        <title>Draft genome of the hookworm Oesophagostomum dentatum.</title>
        <authorList>
            <person name="Mitreva M."/>
        </authorList>
    </citation>
    <scope>NUCLEOTIDE SEQUENCE [LARGE SCALE GENOMIC DNA]</scope>
    <source>
        <strain evidence="1 2">OD-Hann</strain>
    </source>
</reference>
<dbReference type="Proteomes" id="UP000053660">
    <property type="component" value="Unassembled WGS sequence"/>
</dbReference>